<feature type="domain" description="Flagellin N-terminal" evidence="1">
    <location>
        <begin position="3"/>
        <end position="136"/>
    </location>
</feature>
<dbReference type="EMBL" id="FRAF01000003">
    <property type="protein sequence ID" value="SHJ78081.1"/>
    <property type="molecule type" value="Genomic_DNA"/>
</dbReference>
<name>A0A1M6M3V4_9BACL</name>
<dbReference type="GO" id="GO:0009288">
    <property type="term" value="C:bacterial-type flagellum"/>
    <property type="evidence" value="ECO:0007669"/>
    <property type="project" value="UniProtKB-SubCell"/>
</dbReference>
<keyword evidence="2" id="KW-0966">Cell projection</keyword>
<protein>
    <submittedName>
        <fullName evidence="2">Flagellar hook-associated protein 3 FlgL</fullName>
    </submittedName>
</protein>
<evidence type="ECO:0000313" key="2">
    <source>
        <dbReference type="EMBL" id="SHJ78081.1"/>
    </source>
</evidence>
<dbReference type="Proteomes" id="UP000184016">
    <property type="component" value="Unassembled WGS sequence"/>
</dbReference>
<dbReference type="RefSeq" id="WP_072873070.1">
    <property type="nucleotide sequence ID" value="NZ_FRAF01000003.1"/>
</dbReference>
<dbReference type="GO" id="GO:0005576">
    <property type="term" value="C:extracellular region"/>
    <property type="evidence" value="ECO:0007669"/>
    <property type="project" value="UniProtKB-SubCell"/>
</dbReference>
<dbReference type="PANTHER" id="PTHR42792">
    <property type="entry name" value="FLAGELLIN"/>
    <property type="match status" value="1"/>
</dbReference>
<keyword evidence="3" id="KW-1185">Reference proteome</keyword>
<accession>A0A1M6M3V4</accession>
<dbReference type="PANTHER" id="PTHR42792:SF1">
    <property type="entry name" value="FLAGELLAR HOOK-ASSOCIATED PROTEIN 3"/>
    <property type="match status" value="1"/>
</dbReference>
<dbReference type="AlphaFoldDB" id="A0A1M6M3V4"/>
<evidence type="ECO:0000259" key="1">
    <source>
        <dbReference type="Pfam" id="PF00669"/>
    </source>
</evidence>
<keyword evidence="2" id="KW-0969">Cilium</keyword>
<evidence type="ECO:0000313" key="3">
    <source>
        <dbReference type="Proteomes" id="UP000184016"/>
    </source>
</evidence>
<reference evidence="3" key="1">
    <citation type="submission" date="2016-11" db="EMBL/GenBank/DDBJ databases">
        <authorList>
            <person name="Varghese N."/>
            <person name="Submissions S."/>
        </authorList>
    </citation>
    <scope>NUCLEOTIDE SEQUENCE [LARGE SCALE GENOMIC DNA]</scope>
    <source>
        <strain evidence="3">USBA-503</strain>
    </source>
</reference>
<sequence length="304" mass="32732">MQITQQMMVNQFLYNITNENTTMQNLEDELSTGKVLNLPQDNPLAVSQDMSARATLSSAQGYQNTLQSALTWMNNTSSALSQIVNTLQSIQSYVMEGLNTTNQTTSDKNALSETVQQLSKTIYQELDTQQGSRYLFGGADPLQPPVTTSTNNIGYTTSGNTAASMEMQISAGISITVNVSASQVMGTASGSTTNLESTLNSTISDLQNGNITGLQTDLTNLQTGITQVVNINAELGSRIKRATAMQTQISQYVTTVQNYKGDLEDANMAKVITQFNTDQGVFTAALKMGSEILLPSLVNYLPNG</sequence>
<dbReference type="InterPro" id="IPR001029">
    <property type="entry name" value="Flagellin_N"/>
</dbReference>
<dbReference type="Gene3D" id="1.20.1330.10">
    <property type="entry name" value="f41 fragment of flagellin, N-terminal domain"/>
    <property type="match status" value="1"/>
</dbReference>
<dbReference type="SUPFAM" id="SSF64518">
    <property type="entry name" value="Phase 1 flagellin"/>
    <property type="match status" value="1"/>
</dbReference>
<dbReference type="InterPro" id="IPR001492">
    <property type="entry name" value="Flagellin"/>
</dbReference>
<dbReference type="GO" id="GO:0005198">
    <property type="term" value="F:structural molecule activity"/>
    <property type="evidence" value="ECO:0007669"/>
    <property type="project" value="UniProtKB-UniRule"/>
</dbReference>
<dbReference type="Pfam" id="PF00669">
    <property type="entry name" value="Flagellin_N"/>
    <property type="match status" value="1"/>
</dbReference>
<proteinExistence type="predicted"/>
<organism evidence="2 3">
    <name type="scientific">Alicyclobacillus tolerans</name>
    <dbReference type="NCBI Taxonomy" id="90970"/>
    <lineage>
        <taxon>Bacteria</taxon>
        <taxon>Bacillati</taxon>
        <taxon>Bacillota</taxon>
        <taxon>Bacilli</taxon>
        <taxon>Bacillales</taxon>
        <taxon>Alicyclobacillaceae</taxon>
        <taxon>Alicyclobacillus</taxon>
    </lineage>
</organism>
<gene>
    <name evidence="2" type="ORF">SAMN05443507_103167</name>
</gene>
<dbReference type="STRING" id="1830138.SAMN05443507_103167"/>
<dbReference type="OrthoDB" id="9758307at2"/>
<keyword evidence="2" id="KW-0282">Flagellum</keyword>